<dbReference type="PANTHER" id="PTHR42345:SF1">
    <property type="entry name" value="VTC DOMAIN-CONTAINING PROTEIN"/>
    <property type="match status" value="1"/>
</dbReference>
<dbReference type="Proteomes" id="UP001447188">
    <property type="component" value="Unassembled WGS sequence"/>
</dbReference>
<organism evidence="1 2">
    <name type="scientific">Discina gigas</name>
    <dbReference type="NCBI Taxonomy" id="1032678"/>
    <lineage>
        <taxon>Eukaryota</taxon>
        <taxon>Fungi</taxon>
        <taxon>Dikarya</taxon>
        <taxon>Ascomycota</taxon>
        <taxon>Pezizomycotina</taxon>
        <taxon>Pezizomycetes</taxon>
        <taxon>Pezizales</taxon>
        <taxon>Discinaceae</taxon>
        <taxon>Discina</taxon>
    </lineage>
</organism>
<sequence length="589" mass="65780">MAHAFGIYPGTVTLAYYVATFGSNFRGSEVAARGKVRKLTMLYVLDRLRALQVKGVDEDLVELHHHLYNNLLHDTHKYEYPQTQFSLDTQISDLVAALCRPSWVDFSLVENQTIARFLGDPTPGVANSFFHQLLLSIELYLRIKARTQTSMAVKPLGDMPEKINWDLILAQRWLENVEVEPPKKVKDGKGKREQKSSVGFKFPNKKNQIEALRNFAWTLKWPNMHEVEYTLSEDEDPNELLEDRSIDCMSWFTGLLLPGKSMPWILMNALTDCDPDVPDDFHNLSPATPNVGMQYRGHTYWSCDSIVGKVLGAAFGVSQIAGWIGPCSASADLDRSEMAVISQAPPRGNRITPSDVRAMAQNSDPLGARQTAYSVDDYILLLPDVDEAVDSIRIERLNFSPSACNPKGIHSVERVGENGEPPEKKPIVIFDASITFAITVDYRARSWKVSLRYDTPVIAAYPCQKGPHVLFCDYQHRIVKVDKLVDIQNWGSAGGGIESELEGDEGSESNMGVEEVLVIEAYGVSDNEVFARAWCAFWGLPAVTADINRTCMACAIREAYAGLTSVVILTNRGSTDEKVEEVDRLMEHL</sequence>
<accession>A0ABR3GEP6</accession>
<protein>
    <submittedName>
        <fullName evidence="1">Uncharacterized protein</fullName>
    </submittedName>
</protein>
<gene>
    <name evidence="1" type="ORF">Q9L58_006604</name>
</gene>
<proteinExistence type="predicted"/>
<dbReference type="EMBL" id="JBBBZM010000094">
    <property type="protein sequence ID" value="KAL0634434.1"/>
    <property type="molecule type" value="Genomic_DNA"/>
</dbReference>
<dbReference type="PANTHER" id="PTHR42345">
    <property type="entry name" value="TPR_REGION DOMAIN-CONTAINING PROTEIN"/>
    <property type="match status" value="1"/>
</dbReference>
<reference evidence="1 2" key="1">
    <citation type="submission" date="2024-02" db="EMBL/GenBank/DDBJ databases">
        <title>Discinaceae phylogenomics.</title>
        <authorList>
            <person name="Dirks A.C."/>
            <person name="James T.Y."/>
        </authorList>
    </citation>
    <scope>NUCLEOTIDE SEQUENCE [LARGE SCALE GENOMIC DNA]</scope>
    <source>
        <strain evidence="1 2">ACD0624</strain>
    </source>
</reference>
<evidence type="ECO:0000313" key="1">
    <source>
        <dbReference type="EMBL" id="KAL0634434.1"/>
    </source>
</evidence>
<keyword evidence="2" id="KW-1185">Reference proteome</keyword>
<comment type="caution">
    <text evidence="1">The sequence shown here is derived from an EMBL/GenBank/DDBJ whole genome shotgun (WGS) entry which is preliminary data.</text>
</comment>
<evidence type="ECO:0000313" key="2">
    <source>
        <dbReference type="Proteomes" id="UP001447188"/>
    </source>
</evidence>
<name>A0ABR3GEP6_9PEZI</name>